<dbReference type="STRING" id="1524460.IX84_04535"/>
<dbReference type="PANTHER" id="PTHR37318">
    <property type="entry name" value="BSL7504 PROTEIN"/>
    <property type="match status" value="1"/>
</dbReference>
<dbReference type="EMBL" id="JPOS01000012">
    <property type="protein sequence ID" value="KGE89050.1"/>
    <property type="molecule type" value="Genomic_DNA"/>
</dbReference>
<dbReference type="Pfam" id="PF13601">
    <property type="entry name" value="HTH_34"/>
    <property type="match status" value="1"/>
</dbReference>
<gene>
    <name evidence="2" type="ORF">IX84_04535</name>
</gene>
<evidence type="ECO:0000313" key="2">
    <source>
        <dbReference type="EMBL" id="KGE89050.1"/>
    </source>
</evidence>
<organism evidence="2 3">
    <name type="scientific">Phaeodactylibacter xiamenensis</name>
    <dbReference type="NCBI Taxonomy" id="1524460"/>
    <lineage>
        <taxon>Bacteria</taxon>
        <taxon>Pseudomonadati</taxon>
        <taxon>Bacteroidota</taxon>
        <taxon>Saprospiria</taxon>
        <taxon>Saprospirales</taxon>
        <taxon>Haliscomenobacteraceae</taxon>
        <taxon>Phaeodactylibacter</taxon>
    </lineage>
</organism>
<dbReference type="InterPro" id="IPR027395">
    <property type="entry name" value="WH_DNA-bd_dom"/>
</dbReference>
<sequence>MKHIITKLNPAFDHRVRLGIMSVLMLEEWVDFSSLKETLNLTDGRLASHIKALEKETYLEVRKRFIARKPNTSYRATDEGRKAFQAHLDALEALLRAGNSGQPE</sequence>
<dbReference type="SUPFAM" id="SSF46785">
    <property type="entry name" value="Winged helix' DNA-binding domain"/>
    <property type="match status" value="1"/>
</dbReference>
<dbReference type="InterPro" id="IPR036390">
    <property type="entry name" value="WH_DNA-bd_sf"/>
</dbReference>
<accession>A0A098SAA0</accession>
<feature type="domain" description="Winged helix DNA-binding" evidence="1">
    <location>
        <begin position="16"/>
        <end position="95"/>
    </location>
</feature>
<dbReference type="AlphaFoldDB" id="A0A098SAA0"/>
<dbReference type="PANTHER" id="PTHR37318:SF1">
    <property type="entry name" value="BSL7504 PROTEIN"/>
    <property type="match status" value="1"/>
</dbReference>
<dbReference type="RefSeq" id="WP_044216845.1">
    <property type="nucleotide sequence ID" value="NZ_JBKAGJ010000001.1"/>
</dbReference>
<protein>
    <submittedName>
        <fullName evidence="2">Transcriptional regulator</fullName>
    </submittedName>
</protein>
<dbReference type="Gene3D" id="1.10.10.10">
    <property type="entry name" value="Winged helix-like DNA-binding domain superfamily/Winged helix DNA-binding domain"/>
    <property type="match status" value="1"/>
</dbReference>
<evidence type="ECO:0000259" key="1">
    <source>
        <dbReference type="Pfam" id="PF13601"/>
    </source>
</evidence>
<reference evidence="2 3" key="1">
    <citation type="journal article" date="2014" name="Int. J. Syst. Evol. Microbiol.">
        <title>Phaeodactylibacter xiamenensis gen. nov., sp. nov., a member of the family Saprospiraceae isolated from the marine alga Phaeodactylum tricornutum.</title>
        <authorList>
            <person name="Chen Z.Jr."/>
            <person name="Lei X."/>
            <person name="Lai Q."/>
            <person name="Li Y."/>
            <person name="Zhang B."/>
            <person name="Zhang J."/>
            <person name="Zhang H."/>
            <person name="Yang L."/>
            <person name="Zheng W."/>
            <person name="Tian Y."/>
            <person name="Yu Z."/>
            <person name="Xu H.Jr."/>
            <person name="Zheng T."/>
        </authorList>
    </citation>
    <scope>NUCLEOTIDE SEQUENCE [LARGE SCALE GENOMIC DNA]</scope>
    <source>
        <strain evidence="2 3">KD52</strain>
    </source>
</reference>
<comment type="caution">
    <text evidence="2">The sequence shown here is derived from an EMBL/GenBank/DDBJ whole genome shotgun (WGS) entry which is preliminary data.</text>
</comment>
<dbReference type="Proteomes" id="UP000029736">
    <property type="component" value="Unassembled WGS sequence"/>
</dbReference>
<evidence type="ECO:0000313" key="3">
    <source>
        <dbReference type="Proteomes" id="UP000029736"/>
    </source>
</evidence>
<dbReference type="InterPro" id="IPR036388">
    <property type="entry name" value="WH-like_DNA-bd_sf"/>
</dbReference>
<keyword evidence="3" id="KW-1185">Reference proteome</keyword>
<name>A0A098SAA0_9BACT</name>
<dbReference type="OrthoDB" id="9800369at2"/>
<proteinExistence type="predicted"/>